<dbReference type="SMART" id="SM00530">
    <property type="entry name" value="HTH_XRE"/>
    <property type="match status" value="1"/>
</dbReference>
<evidence type="ECO:0000313" key="2">
    <source>
        <dbReference type="EMBL" id="QTF08456.1"/>
    </source>
</evidence>
<dbReference type="PROSITE" id="PS50943">
    <property type="entry name" value="HTH_CROC1"/>
    <property type="match status" value="1"/>
</dbReference>
<evidence type="ECO:0000313" key="3">
    <source>
        <dbReference type="Proteomes" id="UP000671960"/>
    </source>
</evidence>
<accession>A0ABX7US20</accession>
<dbReference type="InterPro" id="IPR001387">
    <property type="entry name" value="Cro/C1-type_HTH"/>
</dbReference>
<dbReference type="CDD" id="cd00093">
    <property type="entry name" value="HTH_XRE"/>
    <property type="match status" value="1"/>
</dbReference>
<reference evidence="2 3" key="1">
    <citation type="submission" date="2020-03" db="EMBL/GenBank/DDBJ databases">
        <authorList>
            <person name="Bakhshi Ganjeh M."/>
        </authorList>
    </citation>
    <scope>NUCLEOTIDE SEQUENCE [LARGE SCALE GENOMIC DNA]</scope>
    <source>
        <strain evidence="3">Iran 50</strain>
    </source>
</reference>
<dbReference type="Gene3D" id="1.10.260.40">
    <property type="entry name" value="lambda repressor-like DNA-binding domains"/>
    <property type="match status" value="1"/>
</dbReference>
<evidence type="ECO:0000259" key="1">
    <source>
        <dbReference type="PROSITE" id="PS50943"/>
    </source>
</evidence>
<dbReference type="Proteomes" id="UP000671960">
    <property type="component" value="Chromosome"/>
</dbReference>
<protein>
    <submittedName>
        <fullName evidence="2">Helix-turn-helix transcriptional regulator</fullName>
    </submittedName>
</protein>
<gene>
    <name evidence="2" type="ORF">HC231_11460</name>
</gene>
<sequence length="131" mass="14239">MPEALRYGTTAIVIPLLVCPSTPSIALHSGKAADLTQQALADSASIHVNQIRRYEAGSAHPTLDALIRLAKVLHVSLDGLVFDDHERGPSDDLALQFEAVSGMPEEERRIIKALLDGMILKYQAKQITERG</sequence>
<proteinExistence type="predicted"/>
<name>A0ABX7US20_9GAMM</name>
<dbReference type="NCBIfam" id="NF041951">
    <property type="entry name" value="phage_RstR"/>
    <property type="match status" value="1"/>
</dbReference>
<dbReference type="InterPro" id="IPR049639">
    <property type="entry name" value="RstR"/>
</dbReference>
<dbReference type="InterPro" id="IPR010982">
    <property type="entry name" value="Lambda_DNA-bd_dom_sf"/>
</dbReference>
<dbReference type="SUPFAM" id="SSF47413">
    <property type="entry name" value="lambda repressor-like DNA-binding domains"/>
    <property type="match status" value="1"/>
</dbReference>
<organism evidence="2 3">
    <name type="scientific">Brenneria izadpanahii</name>
    <dbReference type="NCBI Taxonomy" id="2722756"/>
    <lineage>
        <taxon>Bacteria</taxon>
        <taxon>Pseudomonadati</taxon>
        <taxon>Pseudomonadota</taxon>
        <taxon>Gammaproteobacteria</taxon>
        <taxon>Enterobacterales</taxon>
        <taxon>Pectobacteriaceae</taxon>
        <taxon>Brenneria</taxon>
    </lineage>
</organism>
<dbReference type="EMBL" id="CP050854">
    <property type="protein sequence ID" value="QTF08456.1"/>
    <property type="molecule type" value="Genomic_DNA"/>
</dbReference>
<dbReference type="Pfam" id="PF01381">
    <property type="entry name" value="HTH_3"/>
    <property type="match status" value="1"/>
</dbReference>
<keyword evidence="3" id="KW-1185">Reference proteome</keyword>
<feature type="domain" description="HTH cro/C1-type" evidence="1">
    <location>
        <begin position="31"/>
        <end position="80"/>
    </location>
</feature>